<dbReference type="Proteomes" id="UP001319861">
    <property type="component" value="Chromosome"/>
</dbReference>
<accession>A0ABN6FJC7</accession>
<evidence type="ECO:0008006" key="4">
    <source>
        <dbReference type="Google" id="ProtNLM"/>
    </source>
</evidence>
<keyword evidence="3" id="KW-1185">Reference proteome</keyword>
<proteinExistence type="predicted"/>
<evidence type="ECO:0000313" key="2">
    <source>
        <dbReference type="EMBL" id="BCT76734.1"/>
    </source>
</evidence>
<dbReference type="EMBL" id="AP024525">
    <property type="protein sequence ID" value="BCT76734.1"/>
    <property type="molecule type" value="Genomic_DNA"/>
</dbReference>
<keyword evidence="1" id="KW-1133">Transmembrane helix</keyword>
<reference evidence="2 3" key="1">
    <citation type="journal article" date="2021" name="J. Biosci. Bioeng.">
        <title>Identification and characterization of a chc gene cluster responsible for the aromatization pathway of cyclohexanecarboxylate degradation in Sinomonas cyclohexanicum ATCC 51369.</title>
        <authorList>
            <person name="Yamamoto T."/>
            <person name="Hasegawa Y."/>
            <person name="Lau P.C.K."/>
            <person name="Iwaki H."/>
        </authorList>
    </citation>
    <scope>NUCLEOTIDE SEQUENCE [LARGE SCALE GENOMIC DNA]</scope>
    <source>
        <strain evidence="2 3">ATCC 51369</strain>
    </source>
</reference>
<sequence>MSSDGTRRRDARRAPAGSELPPGPWGVLHGVLAFVLEVAALGACWYIGSRLVPGAGGVVLGLAVAAVFVVAWALFMAPRARRRIPWPWRPLAALALFVVVGAGLLALGQWAGAVMIAIAIADTVLAYRLRRLG</sequence>
<gene>
    <name evidence="2" type="ORF">SCMU_25760</name>
</gene>
<feature type="transmembrane region" description="Helical" evidence="1">
    <location>
        <begin position="87"/>
        <end position="104"/>
    </location>
</feature>
<dbReference type="RefSeq" id="WP_229229518.1">
    <property type="nucleotide sequence ID" value="NZ_AP024525.1"/>
</dbReference>
<feature type="transmembrane region" description="Helical" evidence="1">
    <location>
        <begin position="54"/>
        <end position="75"/>
    </location>
</feature>
<name>A0ABN6FJC7_SINCY</name>
<evidence type="ECO:0000313" key="3">
    <source>
        <dbReference type="Proteomes" id="UP001319861"/>
    </source>
</evidence>
<evidence type="ECO:0000256" key="1">
    <source>
        <dbReference type="SAM" id="Phobius"/>
    </source>
</evidence>
<organism evidence="2 3">
    <name type="scientific">Sinomonas cyclohexanicum</name>
    <name type="common">Corynebacterium cyclohexanicum</name>
    <dbReference type="NCBI Taxonomy" id="322009"/>
    <lineage>
        <taxon>Bacteria</taxon>
        <taxon>Bacillati</taxon>
        <taxon>Actinomycetota</taxon>
        <taxon>Actinomycetes</taxon>
        <taxon>Micrococcales</taxon>
        <taxon>Micrococcaceae</taxon>
        <taxon>Sinomonas</taxon>
    </lineage>
</organism>
<dbReference type="Pfam" id="PF10823">
    <property type="entry name" value="DUF2568"/>
    <property type="match status" value="1"/>
</dbReference>
<feature type="transmembrane region" description="Helical" evidence="1">
    <location>
        <begin position="27"/>
        <end position="48"/>
    </location>
</feature>
<protein>
    <recommendedName>
        <fullName evidence="4">DUF2568 domain-containing protein</fullName>
    </recommendedName>
</protein>
<dbReference type="InterPro" id="IPR021214">
    <property type="entry name" value="DUF2568"/>
</dbReference>
<keyword evidence="1" id="KW-0472">Membrane</keyword>
<keyword evidence="1" id="KW-0812">Transmembrane</keyword>